<dbReference type="Proteomes" id="UP000245469">
    <property type="component" value="Unassembled WGS sequence"/>
</dbReference>
<keyword evidence="2" id="KW-1185">Reference proteome</keyword>
<evidence type="ECO:0000313" key="1">
    <source>
        <dbReference type="EMBL" id="PWJ54616.1"/>
    </source>
</evidence>
<comment type="caution">
    <text evidence="1">The sequence shown here is derived from an EMBL/GenBank/DDBJ whole genome shotgun (WGS) entry which is preliminary data.</text>
</comment>
<gene>
    <name evidence="1" type="ORF">BXY45_10659</name>
</gene>
<dbReference type="EMBL" id="QGDQ01000006">
    <property type="protein sequence ID" value="PWJ54616.1"/>
    <property type="molecule type" value="Genomic_DNA"/>
</dbReference>
<proteinExistence type="predicted"/>
<protein>
    <submittedName>
        <fullName evidence="1">Uncharacterized protein</fullName>
    </submittedName>
</protein>
<dbReference type="OrthoDB" id="4920458at2"/>
<organism evidence="1 2">
    <name type="scientific">Quadrisphaera granulorum</name>
    <dbReference type="NCBI Taxonomy" id="317664"/>
    <lineage>
        <taxon>Bacteria</taxon>
        <taxon>Bacillati</taxon>
        <taxon>Actinomycetota</taxon>
        <taxon>Actinomycetes</taxon>
        <taxon>Kineosporiales</taxon>
        <taxon>Kineosporiaceae</taxon>
        <taxon>Quadrisphaera</taxon>
    </lineage>
</organism>
<evidence type="ECO:0000313" key="2">
    <source>
        <dbReference type="Proteomes" id="UP000245469"/>
    </source>
</evidence>
<dbReference type="AlphaFoldDB" id="A0A316A9M0"/>
<dbReference type="RefSeq" id="WP_109773546.1">
    <property type="nucleotide sequence ID" value="NZ_QGDQ01000006.1"/>
</dbReference>
<sequence>MTGHGDGSGDIADSVDWNQTLEVCLDLARAANTGGLLTDATSIDAALTERGWSWGRRGGQWRGPCGLPGSGITELTPPSVEIILSHPDDAALFRVAEQIADRLEELLGAPESRGPVPGPHEQVDTDQQIAAVWQRPDLSVVVSFLPPDPSPSDTEPGEIPQGFLSFRLTRPDVTDSEEDAARACHLAQQGTVAERWHLTGQAVLPDDVITLLENDDDPRVAAAVRFGAERREALASRAR</sequence>
<name>A0A316A9M0_9ACTN</name>
<accession>A0A316A9M0</accession>
<reference evidence="1 2" key="1">
    <citation type="submission" date="2018-03" db="EMBL/GenBank/DDBJ databases">
        <title>Genomic Encyclopedia of Archaeal and Bacterial Type Strains, Phase II (KMG-II): from individual species to whole genera.</title>
        <authorList>
            <person name="Goeker M."/>
        </authorList>
    </citation>
    <scope>NUCLEOTIDE SEQUENCE [LARGE SCALE GENOMIC DNA]</scope>
    <source>
        <strain evidence="1 2">DSM 44889</strain>
    </source>
</reference>